<keyword evidence="2" id="KW-1185">Reference proteome</keyword>
<evidence type="ECO:0000313" key="2">
    <source>
        <dbReference type="Proteomes" id="UP001227230"/>
    </source>
</evidence>
<organism evidence="1 2">
    <name type="scientific">Vitis vinifera</name>
    <name type="common">Grape</name>
    <dbReference type="NCBI Taxonomy" id="29760"/>
    <lineage>
        <taxon>Eukaryota</taxon>
        <taxon>Viridiplantae</taxon>
        <taxon>Streptophyta</taxon>
        <taxon>Embryophyta</taxon>
        <taxon>Tracheophyta</taxon>
        <taxon>Spermatophyta</taxon>
        <taxon>Magnoliopsida</taxon>
        <taxon>eudicotyledons</taxon>
        <taxon>Gunneridae</taxon>
        <taxon>Pentapetalae</taxon>
        <taxon>rosids</taxon>
        <taxon>Vitales</taxon>
        <taxon>Vitaceae</taxon>
        <taxon>Viteae</taxon>
        <taxon>Vitis</taxon>
    </lineage>
</organism>
<dbReference type="EMBL" id="CP126656">
    <property type="protein sequence ID" value="WJZ95160.1"/>
    <property type="molecule type" value="Genomic_DNA"/>
</dbReference>
<accession>A0ABY9CJ03</accession>
<dbReference type="Proteomes" id="UP001227230">
    <property type="component" value="Chromosome 9"/>
</dbReference>
<sequence>MRVETPLPWKDANNSKWQPLNVAAFFYAKMTAGSIGFPIESASQWQSDQSVHEDGEILSMVCRFYNSDGATLG</sequence>
<gene>
    <name evidence="1" type="ORF">VitviT2T_013950</name>
</gene>
<name>A0ABY9CJ03_VITVI</name>
<protein>
    <submittedName>
        <fullName evidence="1">Uncharacterized protein</fullName>
    </submittedName>
</protein>
<proteinExistence type="predicted"/>
<reference evidence="1 2" key="1">
    <citation type="journal article" date="2023" name="Hortic Res">
        <title>The complete reference genome for grapevine (Vitis vinifera L.) genetics and breeding.</title>
        <authorList>
            <person name="Shi X."/>
            <person name="Cao S."/>
            <person name="Wang X."/>
            <person name="Huang S."/>
            <person name="Wang Y."/>
            <person name="Liu Z."/>
            <person name="Liu W."/>
            <person name="Leng X."/>
            <person name="Peng Y."/>
            <person name="Wang N."/>
            <person name="Wang Y."/>
            <person name="Ma Z."/>
            <person name="Xu X."/>
            <person name="Zhang F."/>
            <person name="Xue H."/>
            <person name="Zhong H."/>
            <person name="Wang Y."/>
            <person name="Zhang K."/>
            <person name="Velt A."/>
            <person name="Avia K."/>
            <person name="Holtgrawe D."/>
            <person name="Grimplet J."/>
            <person name="Matus J.T."/>
            <person name="Ware D."/>
            <person name="Wu X."/>
            <person name="Wang H."/>
            <person name="Liu C."/>
            <person name="Fang Y."/>
            <person name="Rustenholz C."/>
            <person name="Cheng Z."/>
            <person name="Xiao H."/>
            <person name="Zhou Y."/>
        </authorList>
    </citation>
    <scope>NUCLEOTIDE SEQUENCE [LARGE SCALE GENOMIC DNA]</scope>
    <source>
        <strain evidence="2">cv. Pinot noir / PN40024</strain>
        <tissue evidence="1">Leaf</tissue>
    </source>
</reference>
<evidence type="ECO:0000313" key="1">
    <source>
        <dbReference type="EMBL" id="WJZ95160.1"/>
    </source>
</evidence>